<evidence type="ECO:0000313" key="1">
    <source>
        <dbReference type="EMBL" id="BAS20127.1"/>
    </source>
</evidence>
<protein>
    <submittedName>
        <fullName evidence="1">Uncharacterized protein</fullName>
    </submittedName>
</protein>
<proteinExistence type="predicted"/>
<accession>A0A0K2RZW7</accession>
<dbReference type="AlphaFoldDB" id="A0A0K2RZW7"/>
<reference evidence="2" key="1">
    <citation type="submission" date="2015-08" db="EMBL/GenBank/DDBJ databases">
        <title>Complete genome sequence of Rothia mucilaginosa strain NUM-Rm6536.</title>
        <authorList>
            <person name="Nambu T."/>
        </authorList>
    </citation>
    <scope>NUCLEOTIDE SEQUENCE [LARGE SCALE GENOMIC DNA]</scope>
    <source>
        <strain evidence="2">NUM-Rm6536</strain>
    </source>
</reference>
<dbReference type="Proteomes" id="UP000066203">
    <property type="component" value="Chromosome"/>
</dbReference>
<gene>
    <name evidence="1" type="ORF">RM6536_0880</name>
</gene>
<organism evidence="1">
    <name type="scientific">Rothia mucilaginosa</name>
    <dbReference type="NCBI Taxonomy" id="43675"/>
    <lineage>
        <taxon>Bacteria</taxon>
        <taxon>Bacillati</taxon>
        <taxon>Actinomycetota</taxon>
        <taxon>Actinomycetes</taxon>
        <taxon>Micrococcales</taxon>
        <taxon>Micrococcaceae</taxon>
        <taxon>Rothia</taxon>
    </lineage>
</organism>
<evidence type="ECO:0000313" key="2">
    <source>
        <dbReference type="Proteomes" id="UP000066203"/>
    </source>
</evidence>
<name>A0A0K2RZW7_9MICC</name>
<dbReference type="EMBL" id="AP014938">
    <property type="protein sequence ID" value="BAS20127.1"/>
    <property type="molecule type" value="Genomic_DNA"/>
</dbReference>
<sequence length="37" mass="4064">MGGVCGFSHKFIVPNLRCRHVCRCDWGGDWKGNRGGG</sequence>